<dbReference type="AlphaFoldDB" id="A0AAD7B933"/>
<dbReference type="Proteomes" id="UP001221142">
    <property type="component" value="Unassembled WGS sequence"/>
</dbReference>
<organism evidence="2 3">
    <name type="scientific">Roridomyces roridus</name>
    <dbReference type="NCBI Taxonomy" id="1738132"/>
    <lineage>
        <taxon>Eukaryota</taxon>
        <taxon>Fungi</taxon>
        <taxon>Dikarya</taxon>
        <taxon>Basidiomycota</taxon>
        <taxon>Agaricomycotina</taxon>
        <taxon>Agaricomycetes</taxon>
        <taxon>Agaricomycetidae</taxon>
        <taxon>Agaricales</taxon>
        <taxon>Marasmiineae</taxon>
        <taxon>Mycenaceae</taxon>
        <taxon>Roridomyces</taxon>
    </lineage>
</organism>
<feature type="compositionally biased region" description="Basic residues" evidence="1">
    <location>
        <begin position="73"/>
        <end position="92"/>
    </location>
</feature>
<evidence type="ECO:0000313" key="2">
    <source>
        <dbReference type="EMBL" id="KAJ7613941.1"/>
    </source>
</evidence>
<protein>
    <submittedName>
        <fullName evidence="2">Uncharacterized protein</fullName>
    </submittedName>
</protein>
<dbReference type="EMBL" id="JARKIF010000027">
    <property type="protein sequence ID" value="KAJ7613941.1"/>
    <property type="molecule type" value="Genomic_DNA"/>
</dbReference>
<accession>A0AAD7B933</accession>
<comment type="caution">
    <text evidence="2">The sequence shown here is derived from an EMBL/GenBank/DDBJ whole genome shotgun (WGS) entry which is preliminary data.</text>
</comment>
<feature type="region of interest" description="Disordered" evidence="1">
    <location>
        <begin position="1"/>
        <end position="40"/>
    </location>
</feature>
<gene>
    <name evidence="2" type="ORF">FB45DRAFT_259581</name>
</gene>
<feature type="compositionally biased region" description="Basic and acidic residues" evidence="1">
    <location>
        <begin position="16"/>
        <end position="25"/>
    </location>
</feature>
<evidence type="ECO:0000313" key="3">
    <source>
        <dbReference type="Proteomes" id="UP001221142"/>
    </source>
</evidence>
<sequence length="210" mass="23748">MRINPSDHTGTDDAESDRAETETHSPADAPPTSRPRESACDAPWCQDPAHGRAVGCWERLLSWSDYALQGRVMQRRSRGKRRRVTKTPKGKSTKSCCSKPLWMSSPTFTCRIPRKRSLTWRCLTLSWRWRCPRCLARRGSSSESLSLGCRVGHRRRRSKSGRWSNKLAAADAHSYSYSCLMSCESTGPHASDSLTSYFSILGFFLSFKHA</sequence>
<reference evidence="2" key="1">
    <citation type="submission" date="2023-03" db="EMBL/GenBank/DDBJ databases">
        <title>Massive genome expansion in bonnet fungi (Mycena s.s.) driven by repeated elements and novel gene families across ecological guilds.</title>
        <authorList>
            <consortium name="Lawrence Berkeley National Laboratory"/>
            <person name="Harder C.B."/>
            <person name="Miyauchi S."/>
            <person name="Viragh M."/>
            <person name="Kuo A."/>
            <person name="Thoen E."/>
            <person name="Andreopoulos B."/>
            <person name="Lu D."/>
            <person name="Skrede I."/>
            <person name="Drula E."/>
            <person name="Henrissat B."/>
            <person name="Morin E."/>
            <person name="Kohler A."/>
            <person name="Barry K."/>
            <person name="LaButti K."/>
            <person name="Morin E."/>
            <person name="Salamov A."/>
            <person name="Lipzen A."/>
            <person name="Mereny Z."/>
            <person name="Hegedus B."/>
            <person name="Baldrian P."/>
            <person name="Stursova M."/>
            <person name="Weitz H."/>
            <person name="Taylor A."/>
            <person name="Grigoriev I.V."/>
            <person name="Nagy L.G."/>
            <person name="Martin F."/>
            <person name="Kauserud H."/>
        </authorList>
    </citation>
    <scope>NUCLEOTIDE SEQUENCE</scope>
    <source>
        <strain evidence="2">9284</strain>
    </source>
</reference>
<proteinExistence type="predicted"/>
<keyword evidence="3" id="KW-1185">Reference proteome</keyword>
<name>A0AAD7B933_9AGAR</name>
<feature type="region of interest" description="Disordered" evidence="1">
    <location>
        <begin position="72"/>
        <end position="95"/>
    </location>
</feature>
<evidence type="ECO:0000256" key="1">
    <source>
        <dbReference type="SAM" id="MobiDB-lite"/>
    </source>
</evidence>